<accession>A0A8T2SGD9</accession>
<reference evidence="2" key="1">
    <citation type="submission" date="2021-08" db="EMBL/GenBank/DDBJ databases">
        <title>WGS assembly of Ceratopteris richardii.</title>
        <authorList>
            <person name="Marchant D.B."/>
            <person name="Chen G."/>
            <person name="Jenkins J."/>
            <person name="Shu S."/>
            <person name="Leebens-Mack J."/>
            <person name="Grimwood J."/>
            <person name="Schmutz J."/>
            <person name="Soltis P."/>
            <person name="Soltis D."/>
            <person name="Chen Z.-H."/>
        </authorList>
    </citation>
    <scope>NUCLEOTIDE SEQUENCE</scope>
    <source>
        <strain evidence="2">Whitten #5841</strain>
        <tissue evidence="2">Leaf</tissue>
    </source>
</reference>
<gene>
    <name evidence="2" type="ORF">KP509_20G004700</name>
</gene>
<keyword evidence="3" id="KW-1185">Reference proteome</keyword>
<dbReference type="Proteomes" id="UP000825935">
    <property type="component" value="Chromosome 20"/>
</dbReference>
<name>A0A8T2SGD9_CERRI</name>
<feature type="region of interest" description="Disordered" evidence="1">
    <location>
        <begin position="111"/>
        <end position="143"/>
    </location>
</feature>
<protein>
    <submittedName>
        <fullName evidence="2">Uncharacterized protein</fullName>
    </submittedName>
</protein>
<dbReference type="EMBL" id="CM035425">
    <property type="protein sequence ID" value="KAH7330838.1"/>
    <property type="molecule type" value="Genomic_DNA"/>
</dbReference>
<dbReference type="AlphaFoldDB" id="A0A8T2SGD9"/>
<evidence type="ECO:0000313" key="2">
    <source>
        <dbReference type="EMBL" id="KAH7330838.1"/>
    </source>
</evidence>
<evidence type="ECO:0000313" key="3">
    <source>
        <dbReference type="Proteomes" id="UP000825935"/>
    </source>
</evidence>
<organism evidence="2 3">
    <name type="scientific">Ceratopteris richardii</name>
    <name type="common">Triangle waterfern</name>
    <dbReference type="NCBI Taxonomy" id="49495"/>
    <lineage>
        <taxon>Eukaryota</taxon>
        <taxon>Viridiplantae</taxon>
        <taxon>Streptophyta</taxon>
        <taxon>Embryophyta</taxon>
        <taxon>Tracheophyta</taxon>
        <taxon>Polypodiopsida</taxon>
        <taxon>Polypodiidae</taxon>
        <taxon>Polypodiales</taxon>
        <taxon>Pteridineae</taxon>
        <taxon>Pteridaceae</taxon>
        <taxon>Parkerioideae</taxon>
        <taxon>Ceratopteris</taxon>
    </lineage>
</organism>
<sequence>MKKMSHIFKKLKLRWHNLFCDRLNSHSPSATAPPHFLPVLCIGPSSCKGYAVALPRLRNPVLIHTLTDAASLHGDGHAAILMCDPHTFEATFCLLERSFQGLISIPLSRNVKSSQGPAGDRRGGTHSSEIRARDSAALLRTSR</sequence>
<feature type="compositionally biased region" description="Basic and acidic residues" evidence="1">
    <location>
        <begin position="119"/>
        <end position="134"/>
    </location>
</feature>
<proteinExistence type="predicted"/>
<evidence type="ECO:0000256" key="1">
    <source>
        <dbReference type="SAM" id="MobiDB-lite"/>
    </source>
</evidence>
<comment type="caution">
    <text evidence="2">The sequence shown here is derived from an EMBL/GenBank/DDBJ whole genome shotgun (WGS) entry which is preliminary data.</text>
</comment>